<evidence type="ECO:0000313" key="3">
    <source>
        <dbReference type="Proteomes" id="UP000237347"/>
    </source>
</evidence>
<accession>A0AAW0JKU4</accession>
<dbReference type="Proteomes" id="UP000237347">
    <property type="component" value="Unassembled WGS sequence"/>
</dbReference>
<dbReference type="EMBL" id="PKMF04000517">
    <property type="protein sequence ID" value="KAK7827658.1"/>
    <property type="molecule type" value="Genomic_DNA"/>
</dbReference>
<evidence type="ECO:0000313" key="2">
    <source>
        <dbReference type="EMBL" id="KAK7827658.1"/>
    </source>
</evidence>
<dbReference type="Pfam" id="PF25333">
    <property type="entry name" value="DUF2921_N"/>
    <property type="match status" value="1"/>
</dbReference>
<protein>
    <recommendedName>
        <fullName evidence="1">DUF2921 domain-containing protein</fullName>
    </recommendedName>
</protein>
<organism evidence="2 3">
    <name type="scientific">Quercus suber</name>
    <name type="common">Cork oak</name>
    <dbReference type="NCBI Taxonomy" id="58331"/>
    <lineage>
        <taxon>Eukaryota</taxon>
        <taxon>Viridiplantae</taxon>
        <taxon>Streptophyta</taxon>
        <taxon>Embryophyta</taxon>
        <taxon>Tracheophyta</taxon>
        <taxon>Spermatophyta</taxon>
        <taxon>Magnoliopsida</taxon>
        <taxon>eudicotyledons</taxon>
        <taxon>Gunneridae</taxon>
        <taxon>Pentapetalae</taxon>
        <taxon>rosids</taxon>
        <taxon>fabids</taxon>
        <taxon>Fagales</taxon>
        <taxon>Fagaceae</taxon>
        <taxon>Quercus</taxon>
    </lineage>
</organism>
<keyword evidence="3" id="KW-1185">Reference proteome</keyword>
<comment type="caution">
    <text evidence="2">The sequence shown here is derived from an EMBL/GenBank/DDBJ whole genome shotgun (WGS) entry which is preliminary data.</text>
</comment>
<dbReference type="AlphaFoldDB" id="A0AAW0JKU4"/>
<dbReference type="InterPro" id="IPR057425">
    <property type="entry name" value="DUF2921_N"/>
</dbReference>
<gene>
    <name evidence="2" type="ORF">CFP56_030905</name>
</gene>
<proteinExistence type="predicted"/>
<reference evidence="2 3" key="1">
    <citation type="journal article" date="2018" name="Sci. Data">
        <title>The draft genome sequence of cork oak.</title>
        <authorList>
            <person name="Ramos A.M."/>
            <person name="Usie A."/>
            <person name="Barbosa P."/>
            <person name="Barros P.M."/>
            <person name="Capote T."/>
            <person name="Chaves I."/>
            <person name="Simoes F."/>
            <person name="Abreu I."/>
            <person name="Carrasquinho I."/>
            <person name="Faro C."/>
            <person name="Guimaraes J.B."/>
            <person name="Mendonca D."/>
            <person name="Nobrega F."/>
            <person name="Rodrigues L."/>
            <person name="Saibo N.J.M."/>
            <person name="Varela M.C."/>
            <person name="Egas C."/>
            <person name="Matos J."/>
            <person name="Miguel C.M."/>
            <person name="Oliveira M.M."/>
            <person name="Ricardo C.P."/>
            <person name="Goncalves S."/>
        </authorList>
    </citation>
    <scope>NUCLEOTIDE SEQUENCE [LARGE SCALE GENOMIC DNA]</scope>
    <source>
        <strain evidence="3">cv. HL8</strain>
    </source>
</reference>
<feature type="domain" description="DUF2921" evidence="1">
    <location>
        <begin position="121"/>
        <end position="162"/>
    </location>
</feature>
<evidence type="ECO:0000259" key="1">
    <source>
        <dbReference type="Pfam" id="PF25333"/>
    </source>
</evidence>
<sequence length="207" mass="23133">MGSNSCSSSSKPRKLKFTLSPFLRLLFLFLNVPTTTTAAAAAFFRNPFRKPEILYSEHCNDDFLRFEFAFFSGGIGIFNSTAESGISLSFDPSYIHTTTSHGVHKFKATLYIRDPLQILADASVGDCSIGFSLRFPAVFSLRNVGEIWSKKDVNDSDCFGRIGFQSWERPSDPQGLRYEYTEIEEVRNSCALGEETIRGKGKSYPDG</sequence>
<dbReference type="PANTHER" id="PTHR33389:SF22">
    <property type="entry name" value="FAMILY PROTEIN, PUTATIVE (DUF2921)-RELATED"/>
    <property type="match status" value="1"/>
</dbReference>
<dbReference type="PANTHER" id="PTHR33389">
    <property type="entry name" value="FAMILY PROTEIN, PUTATIVE (DUF2921)-RELATED"/>
    <property type="match status" value="1"/>
</dbReference>
<name>A0AAW0JKU4_QUESU</name>